<feature type="compositionally biased region" description="Basic and acidic residues" evidence="2">
    <location>
        <begin position="455"/>
        <end position="464"/>
    </location>
</feature>
<feature type="coiled-coil region" evidence="1">
    <location>
        <begin position="574"/>
        <end position="615"/>
    </location>
</feature>
<feature type="region of interest" description="Disordered" evidence="2">
    <location>
        <begin position="616"/>
        <end position="656"/>
    </location>
</feature>
<dbReference type="EMBL" id="CAXAMN010000812">
    <property type="protein sequence ID" value="CAK8990871.1"/>
    <property type="molecule type" value="Genomic_DNA"/>
</dbReference>
<evidence type="ECO:0000313" key="3">
    <source>
        <dbReference type="EMBL" id="CAK8990871.1"/>
    </source>
</evidence>
<feature type="compositionally biased region" description="Polar residues" evidence="2">
    <location>
        <begin position="882"/>
        <end position="896"/>
    </location>
</feature>
<organism evidence="3 4">
    <name type="scientific">Durusdinium trenchii</name>
    <dbReference type="NCBI Taxonomy" id="1381693"/>
    <lineage>
        <taxon>Eukaryota</taxon>
        <taxon>Sar</taxon>
        <taxon>Alveolata</taxon>
        <taxon>Dinophyceae</taxon>
        <taxon>Suessiales</taxon>
        <taxon>Symbiodiniaceae</taxon>
        <taxon>Durusdinium</taxon>
    </lineage>
</organism>
<proteinExistence type="predicted"/>
<accession>A0ABP0HKX3</accession>
<evidence type="ECO:0000256" key="2">
    <source>
        <dbReference type="SAM" id="MobiDB-lite"/>
    </source>
</evidence>
<protein>
    <submittedName>
        <fullName evidence="3">Uncharacterized protein</fullName>
    </submittedName>
</protein>
<keyword evidence="1" id="KW-0175">Coiled coil</keyword>
<keyword evidence="4" id="KW-1185">Reference proteome</keyword>
<feature type="region of interest" description="Disordered" evidence="2">
    <location>
        <begin position="449"/>
        <end position="468"/>
    </location>
</feature>
<feature type="compositionally biased region" description="Pro residues" evidence="2">
    <location>
        <begin position="624"/>
        <end position="633"/>
    </location>
</feature>
<gene>
    <name evidence="3" type="ORF">CCMP2556_LOCUS2225</name>
</gene>
<reference evidence="3 4" key="1">
    <citation type="submission" date="2024-02" db="EMBL/GenBank/DDBJ databases">
        <authorList>
            <person name="Chen Y."/>
            <person name="Shah S."/>
            <person name="Dougan E. K."/>
            <person name="Thang M."/>
            <person name="Chan C."/>
        </authorList>
    </citation>
    <scope>NUCLEOTIDE SEQUENCE [LARGE SCALE GENOMIC DNA]</scope>
</reference>
<feature type="non-terminal residue" evidence="3">
    <location>
        <position position="903"/>
    </location>
</feature>
<evidence type="ECO:0000313" key="4">
    <source>
        <dbReference type="Proteomes" id="UP001642484"/>
    </source>
</evidence>
<name>A0ABP0HKX3_9DINO</name>
<feature type="region of interest" description="Disordered" evidence="2">
    <location>
        <begin position="882"/>
        <end position="903"/>
    </location>
</feature>
<feature type="non-terminal residue" evidence="3">
    <location>
        <position position="1"/>
    </location>
</feature>
<evidence type="ECO:0000256" key="1">
    <source>
        <dbReference type="SAM" id="Coils"/>
    </source>
</evidence>
<dbReference type="Proteomes" id="UP001642484">
    <property type="component" value="Unassembled WGS sequence"/>
</dbReference>
<comment type="caution">
    <text evidence="3">The sequence shown here is derived from an EMBL/GenBank/DDBJ whole genome shotgun (WGS) entry which is preliminary data.</text>
</comment>
<sequence length="903" mass="99747">LECLATISKRIKLGKPVEQAVADTCIGEPQCKEYIDTIAYFAKLYTGGEEMPMADFLVAFSKQYGESALLGEEFMRMVTHYDFRLQGTVLPCFRVALVATQLSASKVVDKVSKLLVKGDFDRLKNKCSNALKEVELLLHDGWKIVQKAGHLEERKKLGVFWQKQKAGRESKPWMNMKEITDQFAAEMLCPPGSSSSSKDAPGKEAPASQVEFHDLLSANEAEIALLQHKHLKVGEHYQNAKYHGATIFKLFEHVPLVGSANVQEVPLGDDLKEWRHTKKPMPALLPPEVAEKHLGHTSTALQDSILLHQTQISLHKAFITSPVNAKAIGFVSNPPGVCSLKAFAEGALVLKPYGTLCQAKDQEKAKFLVGNFVISPPKIVSEFEKLDEKSVLIPFWYVKATQDEDLVTMELTKKTVQGIELPVYVNCKAVQPGDLLLCAHESLLKKQAKSSAVKRPADGKADPKPKKRKTTQLLTGAWLLADALINGIPAIKKKDSDLWLWCSPANAAWYISAQCLSDGVAWPNMECYCKILDKDKSPSGEIFIPHNSKVAAEWVLTSATVFVAKMSHSLVGRFKGSQVMYAELQKQYDALKAENDQLKLEIAQAELAKDCTSAKASSSGVPAPLMPPPPPRAPDFGPYGKGKVEHEGGKGQKGSASAMWMAGQSGNKAYITENWQKTDELVTLHLGLMASDFVTMLEAVEKSSLDDEKKQWMKDKLMEKAASSQEGQSGTKIVKSPQSLTNVPAYLTKDELQQLMTGEISKAPHIVVARLRMIGLTSLEEDTKRSCVALLVQSMLWHGMQMPDGDYTYMLTTQFTRLFQTSQVKSNVAPCKTYPDSPKDMGDEWIRKVYGDDAPCLKTLPQLPSLAGEVCIRNTNMKLTQNAKKSDSSQMSSYDLNQPEGFF</sequence>